<dbReference type="EMBL" id="JAINUF010000001">
    <property type="protein sequence ID" value="KAJ8380190.1"/>
    <property type="molecule type" value="Genomic_DNA"/>
</dbReference>
<dbReference type="Proteomes" id="UP001152622">
    <property type="component" value="Chromosome 1"/>
</dbReference>
<proteinExistence type="predicted"/>
<protein>
    <submittedName>
        <fullName evidence="2">Uncharacterized protein</fullName>
    </submittedName>
</protein>
<dbReference type="AlphaFoldDB" id="A0A9Q1JCU0"/>
<feature type="region of interest" description="Disordered" evidence="1">
    <location>
        <begin position="63"/>
        <end position="103"/>
    </location>
</feature>
<evidence type="ECO:0000313" key="2">
    <source>
        <dbReference type="EMBL" id="KAJ8380190.1"/>
    </source>
</evidence>
<comment type="caution">
    <text evidence="2">The sequence shown here is derived from an EMBL/GenBank/DDBJ whole genome shotgun (WGS) entry which is preliminary data.</text>
</comment>
<organism evidence="2 3">
    <name type="scientific">Synaphobranchus kaupii</name>
    <name type="common">Kaup's arrowtooth eel</name>
    <dbReference type="NCBI Taxonomy" id="118154"/>
    <lineage>
        <taxon>Eukaryota</taxon>
        <taxon>Metazoa</taxon>
        <taxon>Chordata</taxon>
        <taxon>Craniata</taxon>
        <taxon>Vertebrata</taxon>
        <taxon>Euteleostomi</taxon>
        <taxon>Actinopterygii</taxon>
        <taxon>Neopterygii</taxon>
        <taxon>Teleostei</taxon>
        <taxon>Anguilliformes</taxon>
        <taxon>Synaphobranchidae</taxon>
        <taxon>Synaphobranchus</taxon>
    </lineage>
</organism>
<evidence type="ECO:0000313" key="3">
    <source>
        <dbReference type="Proteomes" id="UP001152622"/>
    </source>
</evidence>
<feature type="compositionally biased region" description="Basic residues" evidence="1">
    <location>
        <begin position="72"/>
        <end position="82"/>
    </location>
</feature>
<sequence>MAPAHIPEWGNNDAEWTLKLGEVLQGISQLQERGLNSSQFDAAGSGFVPWACQKTLATQRVLQGDGTGPAARPRRRYIRPRGRSVNTGGGGGIDASHRPVCKQ</sequence>
<name>A0A9Q1JCU0_SYNKA</name>
<keyword evidence="3" id="KW-1185">Reference proteome</keyword>
<accession>A0A9Q1JCU0</accession>
<gene>
    <name evidence="2" type="ORF">SKAU_G00009680</name>
</gene>
<evidence type="ECO:0000256" key="1">
    <source>
        <dbReference type="SAM" id="MobiDB-lite"/>
    </source>
</evidence>
<reference evidence="2" key="1">
    <citation type="journal article" date="2023" name="Science">
        <title>Genome structures resolve the early diversification of teleost fishes.</title>
        <authorList>
            <person name="Parey E."/>
            <person name="Louis A."/>
            <person name="Montfort J."/>
            <person name="Bouchez O."/>
            <person name="Roques C."/>
            <person name="Iampietro C."/>
            <person name="Lluch J."/>
            <person name="Castinel A."/>
            <person name="Donnadieu C."/>
            <person name="Desvignes T."/>
            <person name="Floi Bucao C."/>
            <person name="Jouanno E."/>
            <person name="Wen M."/>
            <person name="Mejri S."/>
            <person name="Dirks R."/>
            <person name="Jansen H."/>
            <person name="Henkel C."/>
            <person name="Chen W.J."/>
            <person name="Zahm M."/>
            <person name="Cabau C."/>
            <person name="Klopp C."/>
            <person name="Thompson A.W."/>
            <person name="Robinson-Rechavi M."/>
            <person name="Braasch I."/>
            <person name="Lecointre G."/>
            <person name="Bobe J."/>
            <person name="Postlethwait J.H."/>
            <person name="Berthelot C."/>
            <person name="Roest Crollius H."/>
            <person name="Guiguen Y."/>
        </authorList>
    </citation>
    <scope>NUCLEOTIDE SEQUENCE</scope>
    <source>
        <strain evidence="2">WJC10195</strain>
    </source>
</reference>